<dbReference type="Pfam" id="PF25005">
    <property type="entry name" value="PSF2_N"/>
    <property type="match status" value="1"/>
</dbReference>
<dbReference type="SUPFAM" id="SSF160059">
    <property type="entry name" value="PriA/YqbF domain"/>
    <property type="match status" value="1"/>
</dbReference>
<dbReference type="PANTHER" id="PTHR12772:SF0">
    <property type="entry name" value="DNA REPLICATION COMPLEX GINS PROTEIN PSF2"/>
    <property type="match status" value="1"/>
</dbReference>
<name>A0A1Y1V7K9_9FUNG</name>
<dbReference type="SUPFAM" id="SSF158573">
    <property type="entry name" value="GINS helical bundle-like"/>
    <property type="match status" value="1"/>
</dbReference>
<dbReference type="FunFam" id="1.20.58.1020:FF:000001">
    <property type="entry name" value="DNA replication complex GINS protein PSF2"/>
    <property type="match status" value="1"/>
</dbReference>
<accession>A0A1Y1V7K9</accession>
<dbReference type="EMBL" id="MCFH01000024">
    <property type="protein sequence ID" value="ORX49276.1"/>
    <property type="molecule type" value="Genomic_DNA"/>
</dbReference>
<dbReference type="AlphaFoldDB" id="A0A1Y1V7K9"/>
<dbReference type="Gene3D" id="1.20.58.1020">
    <property type="match status" value="1"/>
</dbReference>
<dbReference type="PANTHER" id="PTHR12772">
    <property type="entry name" value="DNA REPLICATION COMPLEX GINS PROTEIN PSF2"/>
    <property type="match status" value="1"/>
</dbReference>
<sequence length="203" mass="23849">MALPKYIQQSVFTPSEIEFISEYEQITILPLQRMEAITLLEGTYGPFRPPLTIKVPLWLAVTLKKKHKCSIQPPKWLNIETLKKKKQREEENEKEFSDLPTHYFEISSVLLDSASDDIPYSDEIKILLKDIREIRRRKTKKGLELLNSNYIQLDNLGLMEINEIRPFFSKAFNDMRKLEEILPRFQDSQASQTYSMASSSNRY</sequence>
<dbReference type="Pfam" id="PF05916">
    <property type="entry name" value="Sld5"/>
    <property type="match status" value="1"/>
</dbReference>
<dbReference type="GO" id="GO:0071162">
    <property type="term" value="C:CMG complex"/>
    <property type="evidence" value="ECO:0007669"/>
    <property type="project" value="EnsemblFungi"/>
</dbReference>
<evidence type="ECO:0000256" key="1">
    <source>
        <dbReference type="ARBA" id="ARBA00004123"/>
    </source>
</evidence>
<dbReference type="Gene3D" id="3.40.5.50">
    <property type="match status" value="1"/>
</dbReference>
<gene>
    <name evidence="10" type="ORF">BCR36DRAFT_328326</name>
</gene>
<dbReference type="GO" id="GO:0000811">
    <property type="term" value="C:GINS complex"/>
    <property type="evidence" value="ECO:0007669"/>
    <property type="project" value="EnsemblFungi"/>
</dbReference>
<dbReference type="STRING" id="1754191.A0A1Y1V7K9"/>
<keyword evidence="4 7" id="KW-0235">DNA replication</keyword>
<feature type="domain" description="DNA replication complex GINS protein PSF2 N-terminal" evidence="9">
    <location>
        <begin position="13"/>
        <end position="72"/>
    </location>
</feature>
<keyword evidence="6 7" id="KW-0539">Nucleus</keyword>
<dbReference type="CDD" id="cd21694">
    <property type="entry name" value="GINS_B_Psf2"/>
    <property type="match status" value="1"/>
</dbReference>
<dbReference type="GO" id="GO:0033260">
    <property type="term" value="P:nuclear DNA replication"/>
    <property type="evidence" value="ECO:0007669"/>
    <property type="project" value="EnsemblFungi"/>
</dbReference>
<keyword evidence="11" id="KW-1185">Reference proteome</keyword>
<comment type="similarity">
    <text evidence="2 7">Belongs to the GINS2/PSF2 family.</text>
</comment>
<evidence type="ECO:0000256" key="2">
    <source>
        <dbReference type="ARBA" id="ARBA00010565"/>
    </source>
</evidence>
<dbReference type="GO" id="GO:0007059">
    <property type="term" value="P:chromosome segregation"/>
    <property type="evidence" value="ECO:0007669"/>
    <property type="project" value="UniProtKB-KW"/>
</dbReference>
<dbReference type="GO" id="GO:0000727">
    <property type="term" value="P:double-strand break repair via break-induced replication"/>
    <property type="evidence" value="ECO:0007669"/>
    <property type="project" value="EnsemblFungi"/>
</dbReference>
<proteinExistence type="inferred from homology"/>
<dbReference type="InterPro" id="IPR007257">
    <property type="entry name" value="GINS_Psf2"/>
</dbReference>
<dbReference type="InterPro" id="IPR056784">
    <property type="entry name" value="PSF2_N"/>
</dbReference>
<evidence type="ECO:0000256" key="5">
    <source>
        <dbReference type="ARBA" id="ARBA00022829"/>
    </source>
</evidence>
<protein>
    <recommendedName>
        <fullName evidence="3 7">DNA replication complex GINS protein PSF2</fullName>
    </recommendedName>
</protein>
<comment type="subunit">
    <text evidence="7">Component of the GINS complex.</text>
</comment>
<evidence type="ECO:0000256" key="4">
    <source>
        <dbReference type="ARBA" id="ARBA00022705"/>
    </source>
</evidence>
<dbReference type="GO" id="GO:0043596">
    <property type="term" value="C:nuclear replication fork"/>
    <property type="evidence" value="ECO:0007669"/>
    <property type="project" value="EnsemblFungi"/>
</dbReference>
<reference evidence="10 11" key="2">
    <citation type="submission" date="2016-08" db="EMBL/GenBank/DDBJ databases">
        <title>Pervasive Adenine N6-methylation of Active Genes in Fungi.</title>
        <authorList>
            <consortium name="DOE Joint Genome Institute"/>
            <person name="Mondo S.J."/>
            <person name="Dannebaum R.O."/>
            <person name="Kuo R.C."/>
            <person name="Labutti K."/>
            <person name="Haridas S."/>
            <person name="Kuo A."/>
            <person name="Salamov A."/>
            <person name="Ahrendt S.R."/>
            <person name="Lipzen A."/>
            <person name="Sullivan W."/>
            <person name="Andreopoulos W.B."/>
            <person name="Clum A."/>
            <person name="Lindquist E."/>
            <person name="Daum C."/>
            <person name="Ramamoorthy G.K."/>
            <person name="Gryganskyi A."/>
            <person name="Culley D."/>
            <person name="Magnuson J.K."/>
            <person name="James T.Y."/>
            <person name="O'Malley M.A."/>
            <person name="Stajich J.E."/>
            <person name="Spatafora J.W."/>
            <person name="Visel A."/>
            <person name="Grigoriev I.V."/>
        </authorList>
    </citation>
    <scope>NUCLEOTIDE SEQUENCE [LARGE SCALE GENOMIC DNA]</scope>
    <source>
        <strain evidence="11">finn</strain>
    </source>
</reference>
<dbReference type="GO" id="GO:0000785">
    <property type="term" value="C:chromatin"/>
    <property type="evidence" value="ECO:0007669"/>
    <property type="project" value="EnsemblFungi"/>
</dbReference>
<reference evidence="10 11" key="1">
    <citation type="submission" date="2016-08" db="EMBL/GenBank/DDBJ databases">
        <title>Genomes of anaerobic fungi encode conserved fungal cellulosomes for biomass hydrolysis.</title>
        <authorList>
            <consortium name="DOE Joint Genome Institute"/>
            <person name="Haitjema C.H."/>
            <person name="Gilmore S.P."/>
            <person name="Henske J.K."/>
            <person name="Solomon K.V."/>
            <person name="De Groot R."/>
            <person name="Kuo A."/>
            <person name="Mondo S.J."/>
            <person name="Salamov A.A."/>
            <person name="Labutti K."/>
            <person name="Zhao Z."/>
            <person name="Chiniquy J."/>
            <person name="Barry K."/>
            <person name="Brewer H.M."/>
            <person name="Purvine S.O."/>
            <person name="Wright A.T."/>
            <person name="Boxma B."/>
            <person name="Van Alen T."/>
            <person name="Hackstein J.H."/>
            <person name="Baker S.E."/>
            <person name="Grigoriev I.V."/>
            <person name="O'Malley M.A."/>
        </authorList>
    </citation>
    <scope>NUCLEOTIDE SEQUENCE [LARGE SCALE GENOMIC DNA]</scope>
    <source>
        <strain evidence="11">finn</strain>
    </source>
</reference>
<dbReference type="FunFam" id="3.40.5.50:FF:000001">
    <property type="entry name" value="DNA replication complex GINS protein PSF2"/>
    <property type="match status" value="1"/>
</dbReference>
<dbReference type="Proteomes" id="UP000193719">
    <property type="component" value="Unassembled WGS sequence"/>
</dbReference>
<organism evidence="10 11">
    <name type="scientific">Piromyces finnis</name>
    <dbReference type="NCBI Taxonomy" id="1754191"/>
    <lineage>
        <taxon>Eukaryota</taxon>
        <taxon>Fungi</taxon>
        <taxon>Fungi incertae sedis</taxon>
        <taxon>Chytridiomycota</taxon>
        <taxon>Chytridiomycota incertae sedis</taxon>
        <taxon>Neocallimastigomycetes</taxon>
        <taxon>Neocallimastigales</taxon>
        <taxon>Neocallimastigaceae</taxon>
        <taxon>Piromyces</taxon>
    </lineage>
</organism>
<dbReference type="OrthoDB" id="1938138at2759"/>
<feature type="domain" description="GINS subunit" evidence="8">
    <location>
        <begin position="76"/>
        <end position="173"/>
    </location>
</feature>
<dbReference type="CDD" id="cd11712">
    <property type="entry name" value="GINS_A_psf2"/>
    <property type="match status" value="1"/>
</dbReference>
<evidence type="ECO:0000256" key="6">
    <source>
        <dbReference type="ARBA" id="ARBA00023242"/>
    </source>
</evidence>
<dbReference type="PIRSF" id="PIRSF028998">
    <property type="entry name" value="GINS_Psf2_subgr"/>
    <property type="match status" value="1"/>
</dbReference>
<evidence type="ECO:0000313" key="11">
    <source>
        <dbReference type="Proteomes" id="UP000193719"/>
    </source>
</evidence>
<evidence type="ECO:0000313" key="10">
    <source>
        <dbReference type="EMBL" id="ORX49276.1"/>
    </source>
</evidence>
<evidence type="ECO:0000256" key="3">
    <source>
        <dbReference type="ARBA" id="ARBA00015139"/>
    </source>
</evidence>
<evidence type="ECO:0000259" key="9">
    <source>
        <dbReference type="Pfam" id="PF25005"/>
    </source>
</evidence>
<keyword evidence="5" id="KW-0159">Chromosome partition</keyword>
<comment type="caution">
    <text evidence="10">The sequence shown here is derived from an EMBL/GenBank/DDBJ whole genome shotgun (WGS) entry which is preliminary data.</text>
</comment>
<comment type="subcellular location">
    <subcellularLocation>
        <location evidence="1 7">Nucleus</location>
    </subcellularLocation>
</comment>
<evidence type="ECO:0000256" key="7">
    <source>
        <dbReference type="PIRNR" id="PIRNR028998"/>
    </source>
</evidence>
<dbReference type="InterPro" id="IPR036224">
    <property type="entry name" value="GINS_bundle-like_dom_sf"/>
</dbReference>
<evidence type="ECO:0000259" key="8">
    <source>
        <dbReference type="Pfam" id="PF05916"/>
    </source>
</evidence>
<dbReference type="InterPro" id="IPR021151">
    <property type="entry name" value="GINS_A"/>
</dbReference>